<evidence type="ECO:0000256" key="2">
    <source>
        <dbReference type="ARBA" id="ARBA00005752"/>
    </source>
</evidence>
<comment type="caution">
    <text evidence="9">The sequence shown here is derived from an EMBL/GenBank/DDBJ whole genome shotgun (WGS) entry which is preliminary data.</text>
</comment>
<dbReference type="PANTHER" id="PTHR43284">
    <property type="entry name" value="ASPARAGINE SYNTHETASE (GLUTAMINE-HYDROLYZING)"/>
    <property type="match status" value="1"/>
</dbReference>
<dbReference type="GO" id="GO:0004066">
    <property type="term" value="F:asparagine synthase (glutamine-hydrolyzing) activity"/>
    <property type="evidence" value="ECO:0007669"/>
    <property type="project" value="UniProtKB-EC"/>
</dbReference>
<dbReference type="Gene3D" id="3.40.50.620">
    <property type="entry name" value="HUPs"/>
    <property type="match status" value="2"/>
</dbReference>
<dbReference type="Pfam" id="PF13522">
    <property type="entry name" value="GATase_6"/>
    <property type="match status" value="1"/>
</dbReference>
<comment type="similarity">
    <text evidence="2">Belongs to the asparagine synthetase family.</text>
</comment>
<dbReference type="SUPFAM" id="SSF56235">
    <property type="entry name" value="N-terminal nucleophile aminohydrolases (Ntn hydrolases)"/>
    <property type="match status" value="1"/>
</dbReference>
<proteinExistence type="inferred from homology"/>
<accession>A0ABT3T906</accession>
<dbReference type="Gene3D" id="3.60.20.10">
    <property type="entry name" value="Glutamine Phosphoribosylpyrophosphate, subunit 1, domain 1"/>
    <property type="match status" value="1"/>
</dbReference>
<keyword evidence="4" id="KW-0547">Nucleotide-binding</keyword>
<dbReference type="InterPro" id="IPR014729">
    <property type="entry name" value="Rossmann-like_a/b/a_fold"/>
</dbReference>
<dbReference type="InterPro" id="IPR006426">
    <property type="entry name" value="Asn_synth_AEB"/>
</dbReference>
<keyword evidence="9" id="KW-0436">Ligase</keyword>
<dbReference type="InterPro" id="IPR017932">
    <property type="entry name" value="GATase_2_dom"/>
</dbReference>
<evidence type="ECO:0000256" key="1">
    <source>
        <dbReference type="ARBA" id="ARBA00005187"/>
    </source>
</evidence>
<evidence type="ECO:0000256" key="3">
    <source>
        <dbReference type="ARBA" id="ARBA00012737"/>
    </source>
</evidence>
<dbReference type="PROSITE" id="PS51278">
    <property type="entry name" value="GATASE_TYPE_2"/>
    <property type="match status" value="1"/>
</dbReference>
<keyword evidence="6" id="KW-0315">Glutamine amidotransferase</keyword>
<dbReference type="CDD" id="cd01991">
    <property type="entry name" value="Asn_synthase_B_C"/>
    <property type="match status" value="1"/>
</dbReference>
<dbReference type="PANTHER" id="PTHR43284:SF1">
    <property type="entry name" value="ASPARAGINE SYNTHETASE"/>
    <property type="match status" value="1"/>
</dbReference>
<protein>
    <recommendedName>
        <fullName evidence="3">asparagine synthase (glutamine-hydrolyzing)</fullName>
        <ecNumber evidence="3">6.3.5.4</ecNumber>
    </recommendedName>
</protein>
<evidence type="ECO:0000256" key="7">
    <source>
        <dbReference type="ARBA" id="ARBA00048741"/>
    </source>
</evidence>
<dbReference type="PIRSF" id="PIRSF001589">
    <property type="entry name" value="Asn_synthetase_glu-h"/>
    <property type="match status" value="1"/>
</dbReference>
<dbReference type="CDD" id="cd00712">
    <property type="entry name" value="AsnB"/>
    <property type="match status" value="1"/>
</dbReference>
<evidence type="ECO:0000256" key="6">
    <source>
        <dbReference type="ARBA" id="ARBA00022962"/>
    </source>
</evidence>
<keyword evidence="10" id="KW-1185">Reference proteome</keyword>
<comment type="catalytic activity">
    <reaction evidence="7">
        <text>L-aspartate + L-glutamine + ATP + H2O = L-asparagine + L-glutamate + AMP + diphosphate + H(+)</text>
        <dbReference type="Rhea" id="RHEA:12228"/>
        <dbReference type="ChEBI" id="CHEBI:15377"/>
        <dbReference type="ChEBI" id="CHEBI:15378"/>
        <dbReference type="ChEBI" id="CHEBI:29985"/>
        <dbReference type="ChEBI" id="CHEBI:29991"/>
        <dbReference type="ChEBI" id="CHEBI:30616"/>
        <dbReference type="ChEBI" id="CHEBI:33019"/>
        <dbReference type="ChEBI" id="CHEBI:58048"/>
        <dbReference type="ChEBI" id="CHEBI:58359"/>
        <dbReference type="ChEBI" id="CHEBI:456215"/>
        <dbReference type="EC" id="6.3.5.4"/>
    </reaction>
</comment>
<reference evidence="9" key="1">
    <citation type="submission" date="2019-02" db="EMBL/GenBank/DDBJ databases">
        <authorList>
            <person name="Li S.-H."/>
        </authorList>
    </citation>
    <scope>NUCLEOTIDE SEQUENCE</scope>
    <source>
        <strain evidence="9">IMCC11814</strain>
    </source>
</reference>
<dbReference type="RefSeq" id="WP_279249676.1">
    <property type="nucleotide sequence ID" value="NZ_SHNO01000001.1"/>
</dbReference>
<name>A0ABT3T906_9GAMM</name>
<evidence type="ECO:0000313" key="9">
    <source>
        <dbReference type="EMBL" id="MCX2977972.1"/>
    </source>
</evidence>
<dbReference type="EC" id="6.3.5.4" evidence="3"/>
<dbReference type="EMBL" id="SHNO01000001">
    <property type="protein sequence ID" value="MCX2977972.1"/>
    <property type="molecule type" value="Genomic_DNA"/>
</dbReference>
<dbReference type="NCBIfam" id="TIGR01536">
    <property type="entry name" value="asn_synth_AEB"/>
    <property type="match status" value="1"/>
</dbReference>
<evidence type="ECO:0000256" key="4">
    <source>
        <dbReference type="ARBA" id="ARBA00022741"/>
    </source>
</evidence>
<dbReference type="Pfam" id="PF00733">
    <property type="entry name" value="Asn_synthase"/>
    <property type="match status" value="1"/>
</dbReference>
<organism evidence="9 10">
    <name type="scientific">Candidatus Marimicrobium litorale</name>
    <dbReference type="NCBI Taxonomy" id="2518991"/>
    <lineage>
        <taxon>Bacteria</taxon>
        <taxon>Pseudomonadati</taxon>
        <taxon>Pseudomonadota</taxon>
        <taxon>Gammaproteobacteria</taxon>
        <taxon>Cellvibrionales</taxon>
        <taxon>Halieaceae</taxon>
        <taxon>Marimicrobium</taxon>
    </lineage>
</organism>
<dbReference type="InterPro" id="IPR001962">
    <property type="entry name" value="Asn_synthase"/>
</dbReference>
<dbReference type="InterPro" id="IPR033738">
    <property type="entry name" value="AsnB_N"/>
</dbReference>
<evidence type="ECO:0000256" key="5">
    <source>
        <dbReference type="ARBA" id="ARBA00022840"/>
    </source>
</evidence>
<dbReference type="InterPro" id="IPR051786">
    <property type="entry name" value="ASN_synthetase/amidase"/>
</dbReference>
<dbReference type="InterPro" id="IPR029055">
    <property type="entry name" value="Ntn_hydrolases_N"/>
</dbReference>
<evidence type="ECO:0000313" key="10">
    <source>
        <dbReference type="Proteomes" id="UP001143304"/>
    </source>
</evidence>
<sequence>MCGITGFIEYRGGSADDLARLCQRMTDTITHRGPDGEGVWVDPNFPVAIGHRRLSIIDLSEAGAQPMVSASGRYVLAFNGEIYNFRRLREEPGIRDYPFRGHSDSEVILAAIEYLGAEKAISRLEGMFAVSLWDREECSLWLARDRVGKKPLYYGWCNNSFLYGSELKALRRHPAFDDELDRNALGQYLQYGWVSQPNSIYRQIRKLPPGCLLNVPLSGEPWQAQPQQYWSAAEVAEQGERQPFAGSYKDAIDALDQILREAVSDRMVADVELGALLSGGIDSSMIVALMQSLSDRPVKTFSIGFSEKAYNEAEYAKAVANNLKTDHYEMYVTPQQALGVVEQLPHMYDEPFADSSQIPTYLVSKLAREQLKVVLTGDGGDEQMAGYRRYRNCLKLWRSVQSIPGPIREAMRPVTRSMGAGSLRWANRYIQQGRTAPGWTRKLAKIAQRSDNWDATSVQQILANKFNGGLTVDQFVAGAQTPLTPLTDPAYWPDVEDPLLAMLHYDYTGYLSDDILVKVDRASMAVGLEARAPLLDQRVLELVWSLPRGYLFDGEVGKRVLRDLLMRYVPRNLIDRPKRGFSVPVKEWLLGPLRDWAEDLLSEQRLREQGIFEVGRVREAWQQNLHGWANHSELLWSLLMFQAWWQAQSSAPDLLVKN</sequence>
<gene>
    <name evidence="9" type="primary">asnB</name>
    <name evidence="9" type="ORF">EYC82_11455</name>
</gene>
<feature type="domain" description="Glutamine amidotransferase type-2" evidence="8">
    <location>
        <begin position="2"/>
        <end position="218"/>
    </location>
</feature>
<evidence type="ECO:0000259" key="8">
    <source>
        <dbReference type="PROSITE" id="PS51278"/>
    </source>
</evidence>
<dbReference type="Proteomes" id="UP001143304">
    <property type="component" value="Unassembled WGS sequence"/>
</dbReference>
<dbReference type="SUPFAM" id="SSF52402">
    <property type="entry name" value="Adenine nucleotide alpha hydrolases-like"/>
    <property type="match status" value="1"/>
</dbReference>
<comment type="pathway">
    <text evidence="1">Amino-acid biosynthesis; L-asparagine biosynthesis; L-asparagine from L-aspartate (L-Gln route): step 1/1.</text>
</comment>
<keyword evidence="5" id="KW-0067">ATP-binding</keyword>